<gene>
    <name evidence="6" type="ORF">SAMN04487960_111104</name>
</gene>
<evidence type="ECO:0000256" key="1">
    <source>
        <dbReference type="ARBA" id="ARBA00023015"/>
    </source>
</evidence>
<dbReference type="Gene3D" id="1.10.10.60">
    <property type="entry name" value="Homeodomain-like"/>
    <property type="match status" value="1"/>
</dbReference>
<dbReference type="InterPro" id="IPR050204">
    <property type="entry name" value="AraC_XylS_family_regulators"/>
</dbReference>
<dbReference type="Pfam" id="PF12833">
    <property type="entry name" value="HTH_18"/>
    <property type="match status" value="1"/>
</dbReference>
<dbReference type="SMART" id="SM00342">
    <property type="entry name" value="HTH_ARAC"/>
    <property type="match status" value="1"/>
</dbReference>
<keyword evidence="7" id="KW-1185">Reference proteome</keyword>
<organism evidence="6 7">
    <name type="scientific">Marinobacter mobilis</name>
    <dbReference type="NCBI Taxonomy" id="488533"/>
    <lineage>
        <taxon>Bacteria</taxon>
        <taxon>Pseudomonadati</taxon>
        <taxon>Pseudomonadota</taxon>
        <taxon>Gammaproteobacteria</taxon>
        <taxon>Pseudomonadales</taxon>
        <taxon>Marinobacteraceae</taxon>
        <taxon>Marinobacter</taxon>
    </lineage>
</organism>
<evidence type="ECO:0000256" key="4">
    <source>
        <dbReference type="ARBA" id="ARBA00037345"/>
    </source>
</evidence>
<evidence type="ECO:0000313" key="6">
    <source>
        <dbReference type="EMBL" id="SDX60219.1"/>
    </source>
</evidence>
<feature type="domain" description="HTH araC/xylS-type" evidence="5">
    <location>
        <begin position="141"/>
        <end position="238"/>
    </location>
</feature>
<dbReference type="GO" id="GO:0043565">
    <property type="term" value="F:sequence-specific DNA binding"/>
    <property type="evidence" value="ECO:0007669"/>
    <property type="project" value="InterPro"/>
</dbReference>
<protein>
    <submittedName>
        <fullName evidence="6">AraC-type DNA-binding protein</fullName>
    </submittedName>
</protein>
<keyword evidence="3" id="KW-0804">Transcription</keyword>
<dbReference type="AlphaFoldDB" id="A0A1H3D3J0"/>
<dbReference type="OrthoDB" id="6592899at2"/>
<dbReference type="InterPro" id="IPR009057">
    <property type="entry name" value="Homeodomain-like_sf"/>
</dbReference>
<dbReference type="SUPFAM" id="SSF46689">
    <property type="entry name" value="Homeodomain-like"/>
    <property type="match status" value="1"/>
</dbReference>
<accession>A0A1H3D3J0</accession>
<evidence type="ECO:0000256" key="2">
    <source>
        <dbReference type="ARBA" id="ARBA00023125"/>
    </source>
</evidence>
<dbReference type="GO" id="GO:0003700">
    <property type="term" value="F:DNA-binding transcription factor activity"/>
    <property type="evidence" value="ECO:0007669"/>
    <property type="project" value="InterPro"/>
</dbReference>
<evidence type="ECO:0000313" key="7">
    <source>
        <dbReference type="Proteomes" id="UP000199675"/>
    </source>
</evidence>
<sequence length="257" mass="28915">MTQPQGRLYLWPDHWQLVGHLVANKTHRHISASLLLGLDGPFRLECQGRWRTTRAAIVAPDVAQALDPAHTRVWAVQLDPDSAHWLQLKPLLKGSDSVDLTLPPEAFSMTEEGDCRAMAERLEHLLALLSATPASLDDRVISCCRYLRETLPDKLDLAALAARVNLSSSRLTHLFRAELGVAPRRFLLHLKMNRALAHWQRGKSVSQLAVEAGFYDQPHLVRTARDMFDALPSVYVSEQGFQLCRCFLLPDFPDFPA</sequence>
<dbReference type="Proteomes" id="UP000199675">
    <property type="component" value="Unassembled WGS sequence"/>
</dbReference>
<keyword evidence="2 6" id="KW-0238">DNA-binding</keyword>
<dbReference type="EMBL" id="FNNE01000011">
    <property type="protein sequence ID" value="SDX60219.1"/>
    <property type="molecule type" value="Genomic_DNA"/>
</dbReference>
<name>A0A1H3D3J0_9GAMM</name>
<evidence type="ECO:0000259" key="5">
    <source>
        <dbReference type="PROSITE" id="PS01124"/>
    </source>
</evidence>
<dbReference type="PROSITE" id="PS01124">
    <property type="entry name" value="HTH_ARAC_FAMILY_2"/>
    <property type="match status" value="1"/>
</dbReference>
<dbReference type="InterPro" id="IPR018060">
    <property type="entry name" value="HTH_AraC"/>
</dbReference>
<comment type="function">
    <text evidence="4">Regulatory protein of the TOL plasmid xyl operons. XylS activates the xylXYZLTEGFJQKIH operon required for the degradation of toluene, m-xylene and p-xylene.</text>
</comment>
<keyword evidence="1" id="KW-0805">Transcription regulation</keyword>
<dbReference type="RefSeq" id="WP_091816922.1">
    <property type="nucleotide sequence ID" value="NZ_FNNE01000011.1"/>
</dbReference>
<evidence type="ECO:0000256" key="3">
    <source>
        <dbReference type="ARBA" id="ARBA00023163"/>
    </source>
</evidence>
<proteinExistence type="predicted"/>
<dbReference type="STRING" id="488533.SAMN04487960_111104"/>
<reference evidence="6 7" key="1">
    <citation type="submission" date="2016-10" db="EMBL/GenBank/DDBJ databases">
        <authorList>
            <person name="de Groot N.N."/>
        </authorList>
    </citation>
    <scope>NUCLEOTIDE SEQUENCE [LARGE SCALE GENOMIC DNA]</scope>
    <source>
        <strain evidence="6 7">CGMCC 1.7059</strain>
    </source>
</reference>
<dbReference type="PANTHER" id="PTHR46796">
    <property type="entry name" value="HTH-TYPE TRANSCRIPTIONAL ACTIVATOR RHAS-RELATED"/>
    <property type="match status" value="1"/>
</dbReference>